<organism evidence="5 6">
    <name type="scientific">Pseudobacteroides cellulosolvens ATCC 35603 = DSM 2933</name>
    <dbReference type="NCBI Taxonomy" id="398512"/>
    <lineage>
        <taxon>Bacteria</taxon>
        <taxon>Bacillati</taxon>
        <taxon>Bacillota</taxon>
        <taxon>Clostridia</taxon>
        <taxon>Eubacteriales</taxon>
        <taxon>Oscillospiraceae</taxon>
        <taxon>Pseudobacteroides</taxon>
    </lineage>
</organism>
<dbReference type="InterPro" id="IPR016039">
    <property type="entry name" value="Thiolase-like"/>
</dbReference>
<reference evidence="6" key="1">
    <citation type="submission" date="2015-07" db="EMBL/GenBank/DDBJ databases">
        <title>Near-Complete Genome Sequence of the Cellulolytic Bacterium Bacteroides (Pseudobacteroides) cellulosolvens ATCC 35603.</title>
        <authorList>
            <person name="Dassa B."/>
            <person name="Utturkar S.M."/>
            <person name="Klingeman D.M."/>
            <person name="Hurt R.A."/>
            <person name="Keller M."/>
            <person name="Xu J."/>
            <person name="Reddy Y.H.K."/>
            <person name="Borovok I."/>
            <person name="Grinberg I.R."/>
            <person name="Lamed R."/>
            <person name="Zhivin O."/>
            <person name="Bayer E.A."/>
            <person name="Brown S.D."/>
        </authorList>
    </citation>
    <scope>NUCLEOTIDE SEQUENCE [LARGE SCALE GENOMIC DNA]</scope>
    <source>
        <strain evidence="6">DSM 2933</strain>
    </source>
</reference>
<dbReference type="SUPFAM" id="SSF53901">
    <property type="entry name" value="Thiolase-like"/>
    <property type="match status" value="1"/>
</dbReference>
<dbReference type="PATRIC" id="fig|398512.5.peg.1543"/>
<dbReference type="PANTHER" id="PTHR34069:SF2">
    <property type="entry name" value="BETA-KETOACYL-[ACYL-CARRIER-PROTEIN] SYNTHASE III"/>
    <property type="match status" value="1"/>
</dbReference>
<feature type="domain" description="Beta-ketoacyl-[acyl-carrier-protein] synthase III N-terminal" evidence="4">
    <location>
        <begin position="126"/>
        <end position="200"/>
    </location>
</feature>
<dbReference type="OrthoDB" id="2079211at2"/>
<proteinExistence type="predicted"/>
<dbReference type="AlphaFoldDB" id="A0A0L6JLI6"/>
<dbReference type="Pfam" id="PF08545">
    <property type="entry name" value="ACP_syn_III"/>
    <property type="match status" value="1"/>
</dbReference>
<dbReference type="PANTHER" id="PTHR34069">
    <property type="entry name" value="3-OXOACYL-[ACYL-CARRIER-PROTEIN] SYNTHASE 3"/>
    <property type="match status" value="1"/>
</dbReference>
<dbReference type="GO" id="GO:0004315">
    <property type="term" value="F:3-oxoacyl-[acyl-carrier-protein] synthase activity"/>
    <property type="evidence" value="ECO:0007669"/>
    <property type="project" value="InterPro"/>
</dbReference>
<evidence type="ECO:0000313" key="5">
    <source>
        <dbReference type="EMBL" id="KNY26222.1"/>
    </source>
</evidence>
<gene>
    <name evidence="5" type="ORF">Bccel_1484</name>
</gene>
<dbReference type="GO" id="GO:0006633">
    <property type="term" value="P:fatty acid biosynthetic process"/>
    <property type="evidence" value="ECO:0007669"/>
    <property type="project" value="InterPro"/>
</dbReference>
<evidence type="ECO:0000256" key="2">
    <source>
        <dbReference type="ARBA" id="ARBA00023315"/>
    </source>
</evidence>
<dbReference type="Proteomes" id="UP000036923">
    <property type="component" value="Unassembled WGS sequence"/>
</dbReference>
<dbReference type="GO" id="GO:0044550">
    <property type="term" value="P:secondary metabolite biosynthetic process"/>
    <property type="evidence" value="ECO:0007669"/>
    <property type="project" value="TreeGrafter"/>
</dbReference>
<dbReference type="InterPro" id="IPR013747">
    <property type="entry name" value="ACP_syn_III_C"/>
</dbReference>
<dbReference type="InterPro" id="IPR013751">
    <property type="entry name" value="ACP_syn_III_N"/>
</dbReference>
<dbReference type="Gene3D" id="3.40.47.10">
    <property type="match status" value="1"/>
</dbReference>
<evidence type="ECO:0000259" key="4">
    <source>
        <dbReference type="Pfam" id="PF08545"/>
    </source>
</evidence>
<keyword evidence="1 5" id="KW-0808">Transferase</keyword>
<dbReference type="eggNOG" id="COG0332">
    <property type="taxonomic scope" value="Bacteria"/>
</dbReference>
<evidence type="ECO:0000256" key="1">
    <source>
        <dbReference type="ARBA" id="ARBA00022679"/>
    </source>
</evidence>
<dbReference type="Pfam" id="PF08541">
    <property type="entry name" value="ACP_syn_III_C"/>
    <property type="match status" value="1"/>
</dbReference>
<dbReference type="STRING" id="398512.Bccel_1484"/>
<comment type="caution">
    <text evidence="5">The sequence shown here is derived from an EMBL/GenBank/DDBJ whole genome shotgun (WGS) entry which is preliminary data.</text>
</comment>
<protein>
    <submittedName>
        <fullName evidence="5">Beta-ketoacyl-acyl-carrier-protein synthase III</fullName>
        <ecNumber evidence="5">2.3.1.180</ecNumber>
    </submittedName>
</protein>
<dbReference type="GO" id="GO:0033818">
    <property type="term" value="F:beta-ketoacyl-acyl-carrier-protein synthase III activity"/>
    <property type="evidence" value="ECO:0007669"/>
    <property type="project" value="UniProtKB-EC"/>
</dbReference>
<feature type="domain" description="Beta-ketoacyl-[acyl-carrier-protein] synthase III C-terminal" evidence="3">
    <location>
        <begin position="262"/>
        <end position="348"/>
    </location>
</feature>
<dbReference type="RefSeq" id="WP_036942220.1">
    <property type="nucleotide sequence ID" value="NZ_JQKC01000018.1"/>
</dbReference>
<evidence type="ECO:0000313" key="6">
    <source>
        <dbReference type="Proteomes" id="UP000036923"/>
    </source>
</evidence>
<keyword evidence="6" id="KW-1185">Reference proteome</keyword>
<keyword evidence="2 5" id="KW-0012">Acyltransferase</keyword>
<dbReference type="EMBL" id="LGTC01000001">
    <property type="protein sequence ID" value="KNY26222.1"/>
    <property type="molecule type" value="Genomic_DNA"/>
</dbReference>
<sequence length="349" mass="39155">MRNTNYFFPEYKRKNINRYCEIKSVASFIPENILSNDEIISRYDLPFKSSAIIKSIGVETRHVAYDHESDSDILKAAADKCLKQYGLKPDDLSRLIVNKFYGDNLLPMTASILQRKIQSTTAVHAFDIDGGTSSFLHSVDAASRYISTGDDYVLIAAGGICNKLVSKTDPRIAFLFGDGAASILFGHSKEQHIMASYFYSNYEYYEHATAITPLTIVDMGQNLSLKEQMPLVFDTYRMENWKDAEEFYRQAAVAISLNLSLESGLSIKDMDLVLVTENNHKIWELTLETLGVAKEKSITLLKDHGNTMSAMLPMLLDYGYRNGRIEKGMNIMLISHGEGLSGGGLIYKV</sequence>
<accession>A0A0L6JLI6</accession>
<dbReference type="EC" id="2.3.1.180" evidence="5"/>
<name>A0A0L6JLI6_9FIRM</name>
<evidence type="ECO:0000259" key="3">
    <source>
        <dbReference type="Pfam" id="PF08541"/>
    </source>
</evidence>